<keyword evidence="1" id="KW-0677">Repeat</keyword>
<dbReference type="GeneID" id="125316006"/>
<sequence length="428" mass="47695">MESVGMSELPHTIGELKDLKILRLSRCYELRKLPDSIWGLESLVELDLSYAKVTELPESIGFLSNLKVIRIDHSGISKIPATIGMMEKLQEFHAEKCLQLEGDIPSGMGSLSFLKILNLSDTRIRSTVPDLSNLTGLVNLIVSDCSDESLSSPWDADCVQTPNLKWVGRLSRLETLKLVHKSITAPPVELASLPGLEQLVLSCFELQSLTQPLPPTLSVLKLINFNSLAELSPRSDLKYLSSLELCKSWLMEIPLNRFGQLENLRELTVSNCAFLGRLSCLSGLKKLRVLRLLNCPKLVEIQDLVELESLETIRIEQCGSLVRLPNLLNLKKLRAMEIRFCRSLPSLPPLSRVAFEDCHLVVDGCDKLANHNGPFRLHRLCSYFFLTSQLASSGLIGDANACNKTLHILRKCLTSKDETLIDGLELQG</sequence>
<dbReference type="Proteomes" id="UP000827889">
    <property type="component" value="Chromosome 7"/>
</dbReference>
<evidence type="ECO:0000259" key="2">
    <source>
        <dbReference type="Pfam" id="PF23598"/>
    </source>
</evidence>
<reference evidence="4" key="1">
    <citation type="submission" date="2025-08" db="UniProtKB">
        <authorList>
            <consortium name="RefSeq"/>
        </authorList>
    </citation>
    <scope>IDENTIFICATION</scope>
    <source>
        <tissue evidence="4">Leaf</tissue>
    </source>
</reference>
<organism evidence="3 4">
    <name type="scientific">Rhodamnia argentea</name>
    <dbReference type="NCBI Taxonomy" id="178133"/>
    <lineage>
        <taxon>Eukaryota</taxon>
        <taxon>Viridiplantae</taxon>
        <taxon>Streptophyta</taxon>
        <taxon>Embryophyta</taxon>
        <taxon>Tracheophyta</taxon>
        <taxon>Spermatophyta</taxon>
        <taxon>Magnoliopsida</taxon>
        <taxon>eudicotyledons</taxon>
        <taxon>Gunneridae</taxon>
        <taxon>Pentapetalae</taxon>
        <taxon>rosids</taxon>
        <taxon>malvids</taxon>
        <taxon>Myrtales</taxon>
        <taxon>Myrtaceae</taxon>
        <taxon>Myrtoideae</taxon>
        <taxon>Myrteae</taxon>
        <taxon>Australasian group</taxon>
        <taxon>Rhodamnia</taxon>
    </lineage>
</organism>
<dbReference type="InterPro" id="IPR032675">
    <property type="entry name" value="LRR_dom_sf"/>
</dbReference>
<accession>A0ABM3HPU1</accession>
<dbReference type="PANTHER" id="PTHR47186:SF18">
    <property type="entry name" value="RX N-TERMINAL DOMAIN-CONTAINING PROTEIN"/>
    <property type="match status" value="1"/>
</dbReference>
<dbReference type="PANTHER" id="PTHR47186">
    <property type="entry name" value="LEUCINE-RICH REPEAT-CONTAINING PROTEIN 57"/>
    <property type="match status" value="1"/>
</dbReference>
<protein>
    <submittedName>
        <fullName evidence="4">Disease resistance protein RPV1-like</fullName>
    </submittedName>
</protein>
<keyword evidence="3" id="KW-1185">Reference proteome</keyword>
<dbReference type="Gene3D" id="3.80.10.10">
    <property type="entry name" value="Ribonuclease Inhibitor"/>
    <property type="match status" value="2"/>
</dbReference>
<evidence type="ECO:0000256" key="1">
    <source>
        <dbReference type="ARBA" id="ARBA00022737"/>
    </source>
</evidence>
<name>A0ABM3HPU1_9MYRT</name>
<proteinExistence type="predicted"/>
<dbReference type="SUPFAM" id="SSF52058">
    <property type="entry name" value="L domain-like"/>
    <property type="match status" value="2"/>
</dbReference>
<dbReference type="InterPro" id="IPR055414">
    <property type="entry name" value="LRR_R13L4/SHOC2-like"/>
</dbReference>
<dbReference type="Pfam" id="PF23598">
    <property type="entry name" value="LRR_14"/>
    <property type="match status" value="1"/>
</dbReference>
<feature type="domain" description="Disease resistance R13L4/SHOC-2-like LRR" evidence="2">
    <location>
        <begin position="46"/>
        <end position="211"/>
    </location>
</feature>
<dbReference type="RefSeq" id="XP_048138615.1">
    <property type="nucleotide sequence ID" value="XM_048282658.1"/>
</dbReference>
<gene>
    <name evidence="4" type="primary">LOC125316006</name>
</gene>
<evidence type="ECO:0000313" key="4">
    <source>
        <dbReference type="RefSeq" id="XP_048138615.1"/>
    </source>
</evidence>
<evidence type="ECO:0000313" key="3">
    <source>
        <dbReference type="Proteomes" id="UP000827889"/>
    </source>
</evidence>